<dbReference type="Proteomes" id="UP000784294">
    <property type="component" value="Unassembled WGS sequence"/>
</dbReference>
<dbReference type="AlphaFoldDB" id="A0A448WFU8"/>
<gene>
    <name evidence="2" type="ORF">PXEA_LOCUS4215</name>
</gene>
<dbReference type="InterPro" id="IPR040185">
    <property type="entry name" value="Far11/STRP"/>
</dbReference>
<keyword evidence="3" id="KW-1185">Reference proteome</keyword>
<comment type="caution">
    <text evidence="2">The sequence shown here is derived from an EMBL/GenBank/DDBJ whole genome shotgun (WGS) entry which is preliminary data.</text>
</comment>
<sequence length="298" mass="33175">MDDSNDDILKKEDFVGGFNTHDTQTNEDQSADIDFVYNDTDEYGIEIAELYCYTEEPEFFLNKNCFQQEFSKYAPTKWIESEESTRQAHVIRLLDQLESSSYSVRRNASRGLLYLLQGVFCECELEEDQITWARHNVYLCIECGILQSAISLLLVAINYDDWTSNNGSNVNDVSSASAAGGAAAQEGDGDLSCVSTTTADYSPAKKTPTTNIKDTIDLRIIISILYILVETVRDGVANQQSLAPSTTSDPHHYHQQNLVSYEPTTSGPGSNGLSGPQIFTLANKEARLRDQFIEELGK</sequence>
<evidence type="ECO:0000313" key="2">
    <source>
        <dbReference type="EMBL" id="VEL10775.1"/>
    </source>
</evidence>
<dbReference type="OrthoDB" id="18234at2759"/>
<dbReference type="Pfam" id="PF07923">
    <property type="entry name" value="N1221"/>
    <property type="match status" value="1"/>
</dbReference>
<dbReference type="PANTHER" id="PTHR13239">
    <property type="entry name" value="PROTEIN REQUIRED FOR HYPHAL ANASTOMOSIS HAM-2"/>
    <property type="match status" value="1"/>
</dbReference>
<dbReference type="PANTHER" id="PTHR13239:SF4">
    <property type="entry name" value="AT25231P"/>
    <property type="match status" value="1"/>
</dbReference>
<evidence type="ECO:0000313" key="3">
    <source>
        <dbReference type="Proteomes" id="UP000784294"/>
    </source>
</evidence>
<dbReference type="InterPro" id="IPR012486">
    <property type="entry name" value="Far11/STRP_N"/>
</dbReference>
<dbReference type="EMBL" id="CAAALY010009905">
    <property type="protein sequence ID" value="VEL10775.1"/>
    <property type="molecule type" value="Genomic_DNA"/>
</dbReference>
<dbReference type="GO" id="GO:0005829">
    <property type="term" value="C:cytosol"/>
    <property type="evidence" value="ECO:0007669"/>
    <property type="project" value="TreeGrafter"/>
</dbReference>
<evidence type="ECO:0000259" key="1">
    <source>
        <dbReference type="SMART" id="SM01292"/>
    </source>
</evidence>
<accession>A0A448WFU8</accession>
<name>A0A448WFU8_9PLAT</name>
<feature type="domain" description="Far11/STRP N-terminal" evidence="1">
    <location>
        <begin position="30"/>
        <end position="295"/>
    </location>
</feature>
<dbReference type="SMART" id="SM01292">
    <property type="entry name" value="N1221"/>
    <property type="match status" value="1"/>
</dbReference>
<organism evidence="2 3">
    <name type="scientific">Protopolystoma xenopodis</name>
    <dbReference type="NCBI Taxonomy" id="117903"/>
    <lineage>
        <taxon>Eukaryota</taxon>
        <taxon>Metazoa</taxon>
        <taxon>Spiralia</taxon>
        <taxon>Lophotrochozoa</taxon>
        <taxon>Platyhelminthes</taxon>
        <taxon>Monogenea</taxon>
        <taxon>Polyopisthocotylea</taxon>
        <taxon>Polystomatidea</taxon>
        <taxon>Polystomatidae</taxon>
        <taxon>Protopolystoma</taxon>
    </lineage>
</organism>
<reference evidence="2" key="1">
    <citation type="submission" date="2018-11" db="EMBL/GenBank/DDBJ databases">
        <authorList>
            <consortium name="Pathogen Informatics"/>
        </authorList>
    </citation>
    <scope>NUCLEOTIDE SEQUENCE</scope>
</reference>
<proteinExistence type="predicted"/>
<dbReference type="GO" id="GO:0007010">
    <property type="term" value="P:cytoskeleton organization"/>
    <property type="evidence" value="ECO:0007669"/>
    <property type="project" value="TreeGrafter"/>
</dbReference>
<protein>
    <recommendedName>
        <fullName evidence="1">Far11/STRP N-terminal domain-containing protein</fullName>
    </recommendedName>
</protein>